<sequence>MNRQAFKLITFDITGTLLKYRSSPAIEYSNVLKKYGVKVKLSTLEDLINKNWTFMTKTHPNFGLNTGLGWEKYWRTYAHNVFNRAFHIESISDNVPLEAIIDDLMIIYSTGETFKVQNGAIELLEYLNKEQITLGVITNYDPRIKYMLKNLGLSHYFKFILSSYEAKFEKPNFQIFREAESYVNYQLNFNRKLFLHIGDSYLFDFKGAEDAGWSACLVHTDKNIIKKYPNVNGYIFDDFNALKMFLISCNAKNICSE</sequence>
<dbReference type="PANTHER" id="PTHR46191:SF2">
    <property type="entry name" value="HALOACID DEHALOGENASE-LIKE HYDROLASE DOMAIN-CONTAINING PROTEIN 3"/>
    <property type="match status" value="1"/>
</dbReference>
<dbReference type="SFLD" id="SFLDS00003">
    <property type="entry name" value="Haloacid_Dehalogenase"/>
    <property type="match status" value="1"/>
</dbReference>
<accession>A0A2S2QZ07</accession>
<reference evidence="3 4" key="2">
    <citation type="submission" date="2025-04" db="UniProtKB">
        <authorList>
            <consortium name="RefSeq"/>
        </authorList>
    </citation>
    <scope>IDENTIFICATION</scope>
    <source>
        <tissue evidence="3 4">Whole body</tissue>
    </source>
</reference>
<dbReference type="NCBIfam" id="TIGR02252">
    <property type="entry name" value="DREG-2"/>
    <property type="match status" value="1"/>
</dbReference>
<evidence type="ECO:0000313" key="5">
    <source>
        <dbReference type="RefSeq" id="XP_025411671.1"/>
    </source>
</evidence>
<dbReference type="GO" id="GO:0005634">
    <property type="term" value="C:nucleus"/>
    <property type="evidence" value="ECO:0007669"/>
    <property type="project" value="TreeGrafter"/>
</dbReference>
<dbReference type="RefSeq" id="XP_025411670.1">
    <property type="nucleotide sequence ID" value="XM_025555885.1"/>
</dbReference>
<dbReference type="PANTHER" id="PTHR46191">
    <property type="match status" value="1"/>
</dbReference>
<dbReference type="NCBIfam" id="TIGR01549">
    <property type="entry name" value="HAD-SF-IA-v1"/>
    <property type="match status" value="1"/>
</dbReference>
<dbReference type="RefSeq" id="XP_025411669.1">
    <property type="nucleotide sequence ID" value="XM_025555884.1"/>
</dbReference>
<gene>
    <name evidence="1" type="primary">Reg-2</name>
    <name evidence="3 4 5 6" type="synonym">LOC112684382</name>
    <name evidence="1" type="ORF">g.179306</name>
</gene>
<dbReference type="OrthoDB" id="444127at2759"/>
<dbReference type="Proteomes" id="UP000694846">
    <property type="component" value="Unplaced"/>
</dbReference>
<evidence type="ECO:0000313" key="6">
    <source>
        <dbReference type="RefSeq" id="XP_025411672.1"/>
    </source>
</evidence>
<evidence type="ECO:0000313" key="4">
    <source>
        <dbReference type="RefSeq" id="XP_025411670.1"/>
    </source>
</evidence>
<dbReference type="EMBL" id="GGMS01013700">
    <property type="protein sequence ID" value="MBY82903.1"/>
    <property type="molecule type" value="Transcribed_RNA"/>
</dbReference>
<name>A0A2S2QZ07_9HEMI</name>
<dbReference type="Gene3D" id="1.10.150.720">
    <property type="entry name" value="Haloacid dehalogenase-like hydrolase"/>
    <property type="match status" value="1"/>
</dbReference>
<dbReference type="Pfam" id="PF00702">
    <property type="entry name" value="Hydrolase"/>
    <property type="match status" value="1"/>
</dbReference>
<dbReference type="InterPro" id="IPR044924">
    <property type="entry name" value="HAD-SF_hydro_IA_REG-2-like_cap"/>
</dbReference>
<evidence type="ECO:0000313" key="2">
    <source>
        <dbReference type="Proteomes" id="UP000694846"/>
    </source>
</evidence>
<reference evidence="1" key="1">
    <citation type="submission" date="2018-04" db="EMBL/GenBank/DDBJ databases">
        <title>Transcriptome assembly of Sipha flava.</title>
        <authorList>
            <person name="Scully E.D."/>
            <person name="Geib S.M."/>
            <person name="Palmer N.A."/>
            <person name="Koch K."/>
            <person name="Bradshaw J."/>
            <person name="Heng-Moss T."/>
            <person name="Sarath G."/>
        </authorList>
    </citation>
    <scope>NUCLEOTIDE SEQUENCE</scope>
</reference>
<dbReference type="AlphaFoldDB" id="A0A2S2QZ07"/>
<organism evidence="1">
    <name type="scientific">Sipha flava</name>
    <name type="common">yellow sugarcane aphid</name>
    <dbReference type="NCBI Taxonomy" id="143950"/>
    <lineage>
        <taxon>Eukaryota</taxon>
        <taxon>Metazoa</taxon>
        <taxon>Ecdysozoa</taxon>
        <taxon>Arthropoda</taxon>
        <taxon>Hexapoda</taxon>
        <taxon>Insecta</taxon>
        <taxon>Pterygota</taxon>
        <taxon>Neoptera</taxon>
        <taxon>Paraneoptera</taxon>
        <taxon>Hemiptera</taxon>
        <taxon>Sternorrhyncha</taxon>
        <taxon>Aphidomorpha</taxon>
        <taxon>Aphidoidea</taxon>
        <taxon>Aphididae</taxon>
        <taxon>Sipha</taxon>
    </lineage>
</organism>
<protein>
    <submittedName>
        <fullName evidence="3 4">Rhythmically expressed gene 2 protein-like</fullName>
    </submittedName>
    <submittedName>
        <fullName evidence="1">Rhythmically expressed protein</fullName>
    </submittedName>
</protein>
<dbReference type="InterPro" id="IPR006439">
    <property type="entry name" value="HAD-SF_hydro_IA"/>
</dbReference>
<keyword evidence="2" id="KW-1185">Reference proteome</keyword>
<dbReference type="InterPro" id="IPR051828">
    <property type="entry name" value="HAD-like_hydrolase_domain"/>
</dbReference>
<dbReference type="InterPro" id="IPR036412">
    <property type="entry name" value="HAD-like_sf"/>
</dbReference>
<dbReference type="RefSeq" id="XP_025411672.1">
    <property type="nucleotide sequence ID" value="XM_025555887.1"/>
</dbReference>
<dbReference type="SFLD" id="SFLDG01129">
    <property type="entry name" value="C1.5:_HAD__Beta-PGM__Phosphata"/>
    <property type="match status" value="1"/>
</dbReference>
<dbReference type="InterPro" id="IPR011949">
    <property type="entry name" value="HAD-SF_hydro_IA_REG-2-like"/>
</dbReference>
<proteinExistence type="predicted"/>
<dbReference type="RefSeq" id="XP_025411671.1">
    <property type="nucleotide sequence ID" value="XM_025555886.1"/>
</dbReference>
<dbReference type="InterPro" id="IPR023214">
    <property type="entry name" value="HAD_sf"/>
</dbReference>
<dbReference type="SUPFAM" id="SSF56784">
    <property type="entry name" value="HAD-like"/>
    <property type="match status" value="1"/>
</dbReference>
<evidence type="ECO:0000313" key="3">
    <source>
        <dbReference type="RefSeq" id="XP_025411669.1"/>
    </source>
</evidence>
<evidence type="ECO:0000313" key="1">
    <source>
        <dbReference type="EMBL" id="MBY82903.1"/>
    </source>
</evidence>
<dbReference type="Gene3D" id="3.40.50.1000">
    <property type="entry name" value="HAD superfamily/HAD-like"/>
    <property type="match status" value="1"/>
</dbReference>